<feature type="compositionally biased region" description="Pro residues" evidence="10">
    <location>
        <begin position="947"/>
        <end position="959"/>
    </location>
</feature>
<keyword evidence="4 9" id="KW-0547">Nucleotide-binding</keyword>
<gene>
    <name evidence="12" type="ORF">Rsub_09316</name>
</gene>
<dbReference type="PANTHER" id="PTHR44899:SF3">
    <property type="entry name" value="SERINE_THREONINE-PROTEIN KINASE NEK1"/>
    <property type="match status" value="1"/>
</dbReference>
<sequence length="1143" mass="116764">MPPPASGAPPARTLCSGRFTVQHSLGCGSSGEALLCTRRGGGEVVIKQVPLVCLTDKQRADALNEVAVMQELDHVNCVKYEESFQEGGSLHLVLEHCRCGELATFLQHRAAAGRLFSEDEVMFMFVQVALGLWHVHSRNILHRDLKAQNIFIAEGGILKLGDFGVARTLAAPDALAATAVGTPLYLSPEICHEEPYSSKSDMWALGCVLYEVMALRRPFDAASLPALILQITRGHYAPVPSQYSPELAALASALLRQSPAERPGAKEVLALPIVRGHLVRYVRHVESLKQHGARGAPLASVRGTLTWPQGDGSADSTSRGSTGHLQQQQQQQQPQQRQQQQQQQGPRTLQRLQAEADRQPHTPLAKMLRRARASAGGGSGSGASSGGGASGAAGAGSASVSRQSEGLGDSAGSRASPSPMAAAVAGWAAPDGGLASSAEGESRWEAAEAQHQEVGEWKEEGEEAEGEEAEGEEDEEEALVEPSSPGADAAAPSARAARARLIETCWFREKHQALEEMQAAFRELRDGSGARSGGGEGAAAGRLRRRAAAPEPQAPEQQAPRQAPPVALQRGARPAAAVQRSVLRLPSAVRRDGGAPAPCAAPVAAAAVAARPRPPLSPPRSPIAAAKGPAAASRAARAHAADEAAERRAAARREALEEEARRAARAAQLEEAIKSKAEQRRRAQEEAKSAIKAHRSALRAVQPRIRRSDLAGLAQRFSQQPAAPSSSDDSGGASGSSPRASGSEAASLTASGSGSASGSSVGLASGTARSGGSDARGEEVDSGCARASGAAGRRIGGGSGITKARGASDAAVKTPTAKASLTKAAAAAASAAAADPADARRAQPAAGGATIPPWRRGGAKPAAGRRDWPAVEICLPPGKPRHCTSGSGGGVVGGVGDSASSGEAAATGESPKVQAPILRPLAVSGPASEGPPQGPSSRRPSPAQAAAPPPPQPAAPAPAPSSAAHAPAPAICNRLLRRAASAGSPRRAAAAAASAPRASPQGSPRAGPQPQSQPQPRSPPAGASAEALAAKSEALRAWLQLELGEDRLVLACRYLLEVQHAQAGAQSGAQSRTQSGAQSGAQSGSQPAPRRGAGADARPRALLCELLGRERLHLVRHVAKLLALEDAAAGAAELLSGAEPAAC</sequence>
<feature type="region of interest" description="Disordered" evidence="10">
    <location>
        <begin position="611"/>
        <end position="1028"/>
    </location>
</feature>
<dbReference type="Proteomes" id="UP000247498">
    <property type="component" value="Unassembled WGS sequence"/>
</dbReference>
<dbReference type="InterPro" id="IPR008271">
    <property type="entry name" value="Ser/Thr_kinase_AS"/>
</dbReference>
<feature type="compositionally biased region" description="Basic and acidic residues" evidence="10">
    <location>
        <begin position="440"/>
        <end position="458"/>
    </location>
</feature>
<evidence type="ECO:0000313" key="12">
    <source>
        <dbReference type="EMBL" id="GBF96683.1"/>
    </source>
</evidence>
<comment type="catalytic activity">
    <reaction evidence="8">
        <text>L-seryl-[protein] + ATP = O-phospho-L-seryl-[protein] + ADP + H(+)</text>
        <dbReference type="Rhea" id="RHEA:17989"/>
        <dbReference type="Rhea" id="RHEA-COMP:9863"/>
        <dbReference type="Rhea" id="RHEA-COMP:11604"/>
        <dbReference type="ChEBI" id="CHEBI:15378"/>
        <dbReference type="ChEBI" id="CHEBI:29999"/>
        <dbReference type="ChEBI" id="CHEBI:30616"/>
        <dbReference type="ChEBI" id="CHEBI:83421"/>
        <dbReference type="ChEBI" id="CHEBI:456216"/>
        <dbReference type="EC" id="2.7.11.1"/>
    </reaction>
</comment>
<feature type="compositionally biased region" description="Basic and acidic residues" evidence="10">
    <location>
        <begin position="639"/>
        <end position="662"/>
    </location>
</feature>
<evidence type="ECO:0000256" key="6">
    <source>
        <dbReference type="ARBA" id="ARBA00022840"/>
    </source>
</evidence>
<organism evidence="12 13">
    <name type="scientific">Raphidocelis subcapitata</name>
    <dbReference type="NCBI Taxonomy" id="307507"/>
    <lineage>
        <taxon>Eukaryota</taxon>
        <taxon>Viridiplantae</taxon>
        <taxon>Chlorophyta</taxon>
        <taxon>core chlorophytes</taxon>
        <taxon>Chlorophyceae</taxon>
        <taxon>CS clade</taxon>
        <taxon>Sphaeropleales</taxon>
        <taxon>Selenastraceae</taxon>
        <taxon>Raphidocelis</taxon>
    </lineage>
</organism>
<feature type="compositionally biased region" description="Low complexity" evidence="10">
    <location>
        <begin position="549"/>
        <end position="570"/>
    </location>
</feature>
<evidence type="ECO:0000256" key="7">
    <source>
        <dbReference type="ARBA" id="ARBA00047899"/>
    </source>
</evidence>
<keyword evidence="5" id="KW-0418">Kinase</keyword>
<feature type="compositionally biased region" description="Low complexity" evidence="10">
    <location>
        <begin position="622"/>
        <end position="635"/>
    </location>
</feature>
<feature type="compositionally biased region" description="Low complexity" evidence="10">
    <location>
        <begin position="960"/>
        <end position="970"/>
    </location>
</feature>
<dbReference type="Gene3D" id="1.10.510.10">
    <property type="entry name" value="Transferase(Phosphotransferase) domain 1"/>
    <property type="match status" value="1"/>
</dbReference>
<dbReference type="SUPFAM" id="SSF56112">
    <property type="entry name" value="Protein kinase-like (PK-like)"/>
    <property type="match status" value="1"/>
</dbReference>
<feature type="compositionally biased region" description="Low complexity" evidence="10">
    <location>
        <begin position="816"/>
        <end position="862"/>
    </location>
</feature>
<keyword evidence="2" id="KW-0723">Serine/threonine-protein kinase</keyword>
<dbReference type="STRING" id="307507.A0A2V0PFI4"/>
<dbReference type="CDD" id="cd08215">
    <property type="entry name" value="STKc_Nek"/>
    <property type="match status" value="1"/>
</dbReference>
<evidence type="ECO:0000256" key="10">
    <source>
        <dbReference type="SAM" id="MobiDB-lite"/>
    </source>
</evidence>
<feature type="binding site" evidence="9">
    <location>
        <position position="47"/>
    </location>
    <ligand>
        <name>ATP</name>
        <dbReference type="ChEBI" id="CHEBI:30616"/>
    </ligand>
</feature>
<feature type="compositionally biased region" description="Gly residues" evidence="10">
    <location>
        <begin position="886"/>
        <end position="896"/>
    </location>
</feature>
<dbReference type="Pfam" id="PF00069">
    <property type="entry name" value="Pkinase"/>
    <property type="match status" value="1"/>
</dbReference>
<evidence type="ECO:0000256" key="1">
    <source>
        <dbReference type="ARBA" id="ARBA00012513"/>
    </source>
</evidence>
<feature type="compositionally biased region" description="Low complexity" evidence="10">
    <location>
        <begin position="325"/>
        <end position="353"/>
    </location>
</feature>
<feature type="compositionally biased region" description="Low complexity" evidence="10">
    <location>
        <begin position="897"/>
        <end position="910"/>
    </location>
</feature>
<dbReference type="EC" id="2.7.11.1" evidence="1"/>
<name>A0A2V0PFI4_9CHLO</name>
<comment type="caution">
    <text evidence="12">The sequence shown here is derived from an EMBL/GenBank/DDBJ whole genome shotgun (WGS) entry which is preliminary data.</text>
</comment>
<dbReference type="InParanoid" id="A0A2V0PFI4"/>
<dbReference type="EMBL" id="BDRX01000084">
    <property type="protein sequence ID" value="GBF96683.1"/>
    <property type="molecule type" value="Genomic_DNA"/>
</dbReference>
<keyword evidence="3" id="KW-0808">Transferase</keyword>
<evidence type="ECO:0000256" key="8">
    <source>
        <dbReference type="ARBA" id="ARBA00048679"/>
    </source>
</evidence>
<accession>A0A2V0PFI4</accession>
<dbReference type="PROSITE" id="PS00107">
    <property type="entry name" value="PROTEIN_KINASE_ATP"/>
    <property type="match status" value="1"/>
</dbReference>
<feature type="compositionally biased region" description="Low complexity" evidence="10">
    <location>
        <begin position="482"/>
        <end position="495"/>
    </location>
</feature>
<feature type="compositionally biased region" description="Low complexity" evidence="10">
    <location>
        <begin position="935"/>
        <end position="946"/>
    </location>
</feature>
<evidence type="ECO:0000256" key="5">
    <source>
        <dbReference type="ARBA" id="ARBA00022777"/>
    </source>
</evidence>
<dbReference type="AlphaFoldDB" id="A0A2V0PFI4"/>
<evidence type="ECO:0000259" key="11">
    <source>
        <dbReference type="PROSITE" id="PS50011"/>
    </source>
</evidence>
<dbReference type="Gene3D" id="3.30.200.20">
    <property type="entry name" value="Phosphorylase Kinase, domain 1"/>
    <property type="match status" value="1"/>
</dbReference>
<dbReference type="SMART" id="SM00220">
    <property type="entry name" value="S_TKc"/>
    <property type="match status" value="1"/>
</dbReference>
<protein>
    <recommendedName>
        <fullName evidence="1">non-specific serine/threonine protein kinase</fullName>
        <ecNumber evidence="1">2.7.11.1</ecNumber>
    </recommendedName>
</protein>
<comment type="catalytic activity">
    <reaction evidence="7">
        <text>L-threonyl-[protein] + ATP = O-phospho-L-threonyl-[protein] + ADP + H(+)</text>
        <dbReference type="Rhea" id="RHEA:46608"/>
        <dbReference type="Rhea" id="RHEA-COMP:11060"/>
        <dbReference type="Rhea" id="RHEA-COMP:11605"/>
        <dbReference type="ChEBI" id="CHEBI:15378"/>
        <dbReference type="ChEBI" id="CHEBI:30013"/>
        <dbReference type="ChEBI" id="CHEBI:30616"/>
        <dbReference type="ChEBI" id="CHEBI:61977"/>
        <dbReference type="ChEBI" id="CHEBI:456216"/>
        <dbReference type="EC" id="2.7.11.1"/>
    </reaction>
</comment>
<evidence type="ECO:0000256" key="9">
    <source>
        <dbReference type="PROSITE-ProRule" id="PRU10141"/>
    </source>
</evidence>
<reference evidence="12 13" key="1">
    <citation type="journal article" date="2018" name="Sci. Rep.">
        <title>Raphidocelis subcapitata (=Pseudokirchneriella subcapitata) provides an insight into genome evolution and environmental adaptations in the Sphaeropleales.</title>
        <authorList>
            <person name="Suzuki S."/>
            <person name="Yamaguchi H."/>
            <person name="Nakajima N."/>
            <person name="Kawachi M."/>
        </authorList>
    </citation>
    <scope>NUCLEOTIDE SEQUENCE [LARGE SCALE GENOMIC DNA]</scope>
    <source>
        <strain evidence="12 13">NIES-35</strain>
    </source>
</reference>
<keyword evidence="6 9" id="KW-0067">ATP-binding</keyword>
<feature type="domain" description="Protein kinase" evidence="11">
    <location>
        <begin position="19"/>
        <end position="274"/>
    </location>
</feature>
<feature type="compositionally biased region" description="Polar residues" evidence="10">
    <location>
        <begin position="314"/>
        <end position="324"/>
    </location>
</feature>
<evidence type="ECO:0000256" key="3">
    <source>
        <dbReference type="ARBA" id="ARBA00022679"/>
    </source>
</evidence>
<feature type="region of interest" description="Disordered" evidence="10">
    <location>
        <begin position="292"/>
        <end position="495"/>
    </location>
</feature>
<evidence type="ECO:0000256" key="2">
    <source>
        <dbReference type="ARBA" id="ARBA00022527"/>
    </source>
</evidence>
<dbReference type="InterPro" id="IPR011009">
    <property type="entry name" value="Kinase-like_dom_sf"/>
</dbReference>
<dbReference type="PROSITE" id="PS00108">
    <property type="entry name" value="PROTEIN_KINASE_ST"/>
    <property type="match status" value="1"/>
</dbReference>
<feature type="compositionally biased region" description="Pro residues" evidence="10">
    <location>
        <begin position="612"/>
        <end position="621"/>
    </location>
</feature>
<dbReference type="InterPro" id="IPR017441">
    <property type="entry name" value="Protein_kinase_ATP_BS"/>
</dbReference>
<feature type="compositionally biased region" description="Low complexity" evidence="10">
    <location>
        <begin position="978"/>
        <end position="1010"/>
    </location>
</feature>
<feature type="compositionally biased region" description="Gly residues" evidence="10">
    <location>
        <begin position="375"/>
        <end position="394"/>
    </location>
</feature>
<dbReference type="GO" id="GO:0004674">
    <property type="term" value="F:protein serine/threonine kinase activity"/>
    <property type="evidence" value="ECO:0007669"/>
    <property type="project" value="UniProtKB-KW"/>
</dbReference>
<dbReference type="OrthoDB" id="248923at2759"/>
<feature type="compositionally biased region" description="Basic and acidic residues" evidence="10">
    <location>
        <begin position="671"/>
        <end position="689"/>
    </location>
</feature>
<dbReference type="PROSITE" id="PS50011">
    <property type="entry name" value="PROTEIN_KINASE_DOM"/>
    <property type="match status" value="1"/>
</dbReference>
<dbReference type="GO" id="GO:0005524">
    <property type="term" value="F:ATP binding"/>
    <property type="evidence" value="ECO:0007669"/>
    <property type="project" value="UniProtKB-UniRule"/>
</dbReference>
<keyword evidence="13" id="KW-1185">Reference proteome</keyword>
<dbReference type="InterPro" id="IPR000719">
    <property type="entry name" value="Prot_kinase_dom"/>
</dbReference>
<feature type="region of interest" description="Disordered" evidence="10">
    <location>
        <begin position="524"/>
        <end position="579"/>
    </location>
</feature>
<feature type="compositionally biased region" description="Acidic residues" evidence="10">
    <location>
        <begin position="459"/>
        <end position="479"/>
    </location>
</feature>
<dbReference type="PANTHER" id="PTHR44899">
    <property type="entry name" value="CAMK FAMILY PROTEIN KINASE"/>
    <property type="match status" value="1"/>
</dbReference>
<evidence type="ECO:0000256" key="4">
    <source>
        <dbReference type="ARBA" id="ARBA00022741"/>
    </source>
</evidence>
<feature type="compositionally biased region" description="Low complexity" evidence="10">
    <location>
        <begin position="714"/>
        <end position="768"/>
    </location>
</feature>
<proteinExistence type="predicted"/>
<feature type="compositionally biased region" description="Low complexity" evidence="10">
    <location>
        <begin position="782"/>
        <end position="793"/>
    </location>
</feature>
<dbReference type="InterPro" id="IPR051131">
    <property type="entry name" value="NEK_Ser/Thr_kinase_NIMA"/>
</dbReference>
<evidence type="ECO:0000313" key="13">
    <source>
        <dbReference type="Proteomes" id="UP000247498"/>
    </source>
</evidence>
<feature type="region of interest" description="Disordered" evidence="10">
    <location>
        <begin position="1066"/>
        <end position="1096"/>
    </location>
</feature>